<proteinExistence type="predicted"/>
<dbReference type="GO" id="GO:0044780">
    <property type="term" value="P:bacterial-type flagellum assembly"/>
    <property type="evidence" value="ECO:0007669"/>
    <property type="project" value="InterPro"/>
</dbReference>
<keyword evidence="2" id="KW-1185">Reference proteome</keyword>
<name>A0A1C2ITC0_ACITH</name>
<dbReference type="Proteomes" id="UP000095008">
    <property type="component" value="Unassembled WGS sequence"/>
</dbReference>
<accession>A0A1C2ITC0</accession>
<comment type="caution">
    <text evidence="1">The sequence shown here is derived from an EMBL/GenBank/DDBJ whole genome shotgun (WGS) entry which is preliminary data.</text>
</comment>
<dbReference type="Gene3D" id="1.20.58.300">
    <property type="entry name" value="FlgN-like"/>
    <property type="match status" value="1"/>
</dbReference>
<dbReference type="AlphaFoldDB" id="A0A1C2ITC0"/>
<dbReference type="SUPFAM" id="SSF140566">
    <property type="entry name" value="FlgN-like"/>
    <property type="match status" value="1"/>
</dbReference>
<evidence type="ECO:0000313" key="2">
    <source>
        <dbReference type="Proteomes" id="UP000095008"/>
    </source>
</evidence>
<reference evidence="1" key="1">
    <citation type="journal article" date="2016" name="Int. J. Mol. Sci.">
        <title>Comparative genomics of the extreme acidophile Acidithiobacillus thiooxidans reveals intraspecific divergence and niche adaptation.</title>
        <authorList>
            <person name="Zhang X."/>
            <person name="Feng X."/>
            <person name="Tao J."/>
            <person name="Ma L."/>
            <person name="Xiao Y."/>
            <person name="Liang Y."/>
            <person name="Liu X."/>
            <person name="Yin H."/>
        </authorList>
    </citation>
    <scope>NUCLEOTIDE SEQUENCE [LARGE SCALE GENOMIC DNA]</scope>
    <source>
        <strain evidence="1">DXS-W</strain>
    </source>
</reference>
<organism evidence="1 2">
    <name type="scientific">Acidithiobacillus thiooxidans</name>
    <name type="common">Thiobacillus thiooxidans</name>
    <dbReference type="NCBI Taxonomy" id="930"/>
    <lineage>
        <taxon>Bacteria</taxon>
        <taxon>Pseudomonadati</taxon>
        <taxon>Pseudomonadota</taxon>
        <taxon>Acidithiobacillia</taxon>
        <taxon>Acidithiobacillales</taxon>
        <taxon>Acidithiobacillaceae</taxon>
        <taxon>Acidithiobacillus</taxon>
    </lineage>
</organism>
<gene>
    <name evidence="1" type="ORF">A6M23_10340</name>
</gene>
<evidence type="ECO:0000313" key="1">
    <source>
        <dbReference type="EMBL" id="OCX72184.1"/>
    </source>
</evidence>
<dbReference type="RefSeq" id="WP_065974981.1">
    <property type="nucleotide sequence ID" value="NZ_LWRY01000116.1"/>
</dbReference>
<sequence>MKDDELFSRFGTLLDQERMVITNGDYDALIAISNQKMELLELLQDSTLMPSNRLTWQTILQKSSENGLMVEAALRFWRGAHQKLLHAQGQMITARSDTERNAYSSYSKQEDMK</sequence>
<protein>
    <submittedName>
        <fullName evidence="1">Uncharacterized protein</fullName>
    </submittedName>
</protein>
<dbReference type="InterPro" id="IPR036679">
    <property type="entry name" value="FlgN-like_sf"/>
</dbReference>
<dbReference type="EMBL" id="LWRY01000116">
    <property type="protein sequence ID" value="OCX72184.1"/>
    <property type="molecule type" value="Genomic_DNA"/>
</dbReference>